<organism evidence="1 2">
    <name type="scientific">Trifolium pratense</name>
    <name type="common">Red clover</name>
    <dbReference type="NCBI Taxonomy" id="57577"/>
    <lineage>
        <taxon>Eukaryota</taxon>
        <taxon>Viridiplantae</taxon>
        <taxon>Streptophyta</taxon>
        <taxon>Embryophyta</taxon>
        <taxon>Tracheophyta</taxon>
        <taxon>Spermatophyta</taxon>
        <taxon>Magnoliopsida</taxon>
        <taxon>eudicotyledons</taxon>
        <taxon>Gunneridae</taxon>
        <taxon>Pentapetalae</taxon>
        <taxon>rosids</taxon>
        <taxon>fabids</taxon>
        <taxon>Fabales</taxon>
        <taxon>Fabaceae</taxon>
        <taxon>Papilionoideae</taxon>
        <taxon>50 kb inversion clade</taxon>
        <taxon>NPAAA clade</taxon>
        <taxon>Hologalegina</taxon>
        <taxon>IRL clade</taxon>
        <taxon>Trifolieae</taxon>
        <taxon>Trifolium</taxon>
    </lineage>
</organism>
<evidence type="ECO:0000313" key="1">
    <source>
        <dbReference type="EMBL" id="PNX56352.1"/>
    </source>
</evidence>
<dbReference type="EMBL" id="ASHM01119275">
    <property type="protein sequence ID" value="PNX56352.1"/>
    <property type="molecule type" value="Genomic_DNA"/>
</dbReference>
<reference evidence="1 2" key="1">
    <citation type="journal article" date="2014" name="Am. J. Bot.">
        <title>Genome assembly and annotation for red clover (Trifolium pratense; Fabaceae).</title>
        <authorList>
            <person name="Istvanek J."/>
            <person name="Jaros M."/>
            <person name="Krenek A."/>
            <person name="Repkova J."/>
        </authorList>
    </citation>
    <scope>NUCLEOTIDE SEQUENCE [LARGE SCALE GENOMIC DNA]</scope>
    <source>
        <strain evidence="2">cv. Tatra</strain>
        <tissue evidence="1">Young leaves</tissue>
    </source>
</reference>
<dbReference type="Proteomes" id="UP000236291">
    <property type="component" value="Unassembled WGS sequence"/>
</dbReference>
<reference evidence="1 2" key="2">
    <citation type="journal article" date="2017" name="Front. Plant Sci.">
        <title>Gene Classification and Mining of Molecular Markers Useful in Red Clover (Trifolium pratense) Breeding.</title>
        <authorList>
            <person name="Istvanek J."/>
            <person name="Dluhosova J."/>
            <person name="Dluhos P."/>
            <person name="Patkova L."/>
            <person name="Nedelnik J."/>
            <person name="Repkova J."/>
        </authorList>
    </citation>
    <scope>NUCLEOTIDE SEQUENCE [LARGE SCALE GENOMIC DNA]</scope>
    <source>
        <strain evidence="2">cv. Tatra</strain>
        <tissue evidence="1">Young leaves</tissue>
    </source>
</reference>
<feature type="non-terminal residue" evidence="1">
    <location>
        <position position="41"/>
    </location>
</feature>
<comment type="caution">
    <text evidence="1">The sequence shown here is derived from an EMBL/GenBank/DDBJ whole genome shotgun (WGS) entry which is preliminary data.</text>
</comment>
<protein>
    <submittedName>
        <fullName evidence="1">Uncharacterized protein</fullName>
    </submittedName>
</protein>
<sequence>MLKGNIHNIIIGRFGNTKGNIIVETHAMNDAQINPTAGYLA</sequence>
<accession>A0A2K3JQN4</accession>
<dbReference type="AlphaFoldDB" id="A0A2K3JQN4"/>
<name>A0A2K3JQN4_TRIPR</name>
<proteinExistence type="predicted"/>
<gene>
    <name evidence="1" type="ORF">L195_g058162</name>
</gene>
<evidence type="ECO:0000313" key="2">
    <source>
        <dbReference type="Proteomes" id="UP000236291"/>
    </source>
</evidence>